<gene>
    <name evidence="6" type="ORF">SAMN05216186_105155</name>
</gene>
<evidence type="ECO:0000259" key="4">
    <source>
        <dbReference type="PROSITE" id="PS50042"/>
    </source>
</evidence>
<keyword evidence="3" id="KW-0804">Transcription</keyword>
<dbReference type="Gene3D" id="1.10.10.10">
    <property type="entry name" value="Winged helix-like DNA-binding domain superfamily/Winged helix DNA-binding domain"/>
    <property type="match status" value="1"/>
</dbReference>
<dbReference type="NCBIfam" id="NF008732">
    <property type="entry name" value="PRK11753.1"/>
    <property type="match status" value="1"/>
</dbReference>
<evidence type="ECO:0000256" key="1">
    <source>
        <dbReference type="ARBA" id="ARBA00023015"/>
    </source>
</evidence>
<dbReference type="InterPro" id="IPR018488">
    <property type="entry name" value="cNMP-bd_CS"/>
</dbReference>
<evidence type="ECO:0000259" key="5">
    <source>
        <dbReference type="PROSITE" id="PS51063"/>
    </source>
</evidence>
<sequence>MPLTTLAPKIKNLEKFLTHCHYRRYPAKSTVICPGDRCETLYLIIKGSMSVLIDDDTGRELIITYLKSGEFFGEMGLFDREGPKQTRSAWVIAKTECEVAEVSYERFRELAKQDPELLYAVIKQMAERLRNTTRKAFDLTFLDITHRVARTLFDLCTQPGAMTHPDGIQVKITRQEIARIISCSREMVGRVLKNLENQGLVQVKGKTMVVFNPPADSQSLYALEQKEVLEESRLLSAQSSHINESIGNTKPAQFFRTPAQQIA</sequence>
<keyword evidence="1" id="KW-0805">Transcription regulation</keyword>
<evidence type="ECO:0000313" key="7">
    <source>
        <dbReference type="Proteomes" id="UP000198706"/>
    </source>
</evidence>
<dbReference type="FunFam" id="1.10.10.10:FF:000006">
    <property type="entry name" value="cAMP-activated global transcriptional regulator CRP"/>
    <property type="match status" value="1"/>
</dbReference>
<proteinExistence type="predicted"/>
<keyword evidence="6" id="KW-0675">Receptor</keyword>
<dbReference type="InterPro" id="IPR050397">
    <property type="entry name" value="Env_Response_Regulators"/>
</dbReference>
<dbReference type="PRINTS" id="PR00034">
    <property type="entry name" value="HTHCRP"/>
</dbReference>
<evidence type="ECO:0000313" key="6">
    <source>
        <dbReference type="EMBL" id="SDK24606.1"/>
    </source>
</evidence>
<dbReference type="SUPFAM" id="SSF46785">
    <property type="entry name" value="Winged helix' DNA-binding domain"/>
    <property type="match status" value="1"/>
</dbReference>
<dbReference type="OrthoDB" id="61906at2"/>
<keyword evidence="2" id="KW-0238">DNA-binding</keyword>
<dbReference type="SMART" id="SM00100">
    <property type="entry name" value="cNMP"/>
    <property type="match status" value="1"/>
</dbReference>
<dbReference type="CDD" id="cd00092">
    <property type="entry name" value="HTH_CRP"/>
    <property type="match status" value="1"/>
</dbReference>
<feature type="domain" description="Cyclic nucleotide-binding" evidence="4">
    <location>
        <begin position="23"/>
        <end position="128"/>
    </location>
</feature>
<dbReference type="CDD" id="cd00038">
    <property type="entry name" value="CAP_ED"/>
    <property type="match status" value="1"/>
</dbReference>
<dbReference type="GO" id="GO:0003700">
    <property type="term" value="F:DNA-binding transcription factor activity"/>
    <property type="evidence" value="ECO:0007669"/>
    <property type="project" value="TreeGrafter"/>
</dbReference>
<dbReference type="PROSITE" id="PS00889">
    <property type="entry name" value="CNMP_BINDING_2"/>
    <property type="match status" value="1"/>
</dbReference>
<dbReference type="Pfam" id="PF00027">
    <property type="entry name" value="cNMP_binding"/>
    <property type="match status" value="1"/>
</dbReference>
<feature type="domain" description="HTH crp-type" evidence="5">
    <location>
        <begin position="142"/>
        <end position="214"/>
    </location>
</feature>
<dbReference type="InterPro" id="IPR012318">
    <property type="entry name" value="HTH_CRP"/>
</dbReference>
<keyword evidence="7" id="KW-1185">Reference proteome</keyword>
<dbReference type="EMBL" id="FNFD01000005">
    <property type="protein sequence ID" value="SDK24606.1"/>
    <property type="molecule type" value="Genomic_DNA"/>
</dbReference>
<dbReference type="PROSITE" id="PS00888">
    <property type="entry name" value="CNMP_BINDING_1"/>
    <property type="match status" value="1"/>
</dbReference>
<dbReference type="STRING" id="137658.SAMN05216186_105155"/>
<dbReference type="InterPro" id="IPR014710">
    <property type="entry name" value="RmlC-like_jellyroll"/>
</dbReference>
<dbReference type="PROSITE" id="PS50042">
    <property type="entry name" value="CNMP_BINDING_3"/>
    <property type="match status" value="1"/>
</dbReference>
<evidence type="ECO:0000256" key="3">
    <source>
        <dbReference type="ARBA" id="ARBA00023163"/>
    </source>
</evidence>
<dbReference type="Proteomes" id="UP000198706">
    <property type="component" value="Unassembled WGS sequence"/>
</dbReference>
<name>A0A1G9AB87_9PSED</name>
<evidence type="ECO:0000256" key="2">
    <source>
        <dbReference type="ARBA" id="ARBA00023125"/>
    </source>
</evidence>
<dbReference type="AlphaFoldDB" id="A0A1G9AB87"/>
<dbReference type="SMART" id="SM00419">
    <property type="entry name" value="HTH_CRP"/>
    <property type="match status" value="1"/>
</dbReference>
<organism evidence="6 7">
    <name type="scientific">Pseudomonas indica</name>
    <dbReference type="NCBI Taxonomy" id="137658"/>
    <lineage>
        <taxon>Bacteria</taxon>
        <taxon>Pseudomonadati</taxon>
        <taxon>Pseudomonadota</taxon>
        <taxon>Gammaproteobacteria</taxon>
        <taxon>Pseudomonadales</taxon>
        <taxon>Pseudomonadaceae</taxon>
        <taxon>Pseudomonas</taxon>
    </lineage>
</organism>
<dbReference type="PANTHER" id="PTHR24567">
    <property type="entry name" value="CRP FAMILY TRANSCRIPTIONAL REGULATORY PROTEIN"/>
    <property type="match status" value="1"/>
</dbReference>
<accession>A0A1G9AB87</accession>
<protein>
    <submittedName>
        <fullName evidence="6">CRP/FNR family transcriptional regulator, cyclic AMP receptor protein</fullName>
    </submittedName>
</protein>
<dbReference type="InterPro" id="IPR018490">
    <property type="entry name" value="cNMP-bd_dom_sf"/>
</dbReference>
<reference evidence="6 7" key="1">
    <citation type="submission" date="2016-10" db="EMBL/GenBank/DDBJ databases">
        <authorList>
            <person name="de Groot N.N."/>
        </authorList>
    </citation>
    <scope>NUCLEOTIDE SEQUENCE [LARGE SCALE GENOMIC DNA]</scope>
    <source>
        <strain evidence="6 7">JCM 21544</strain>
    </source>
</reference>
<dbReference type="Gene3D" id="2.60.120.10">
    <property type="entry name" value="Jelly Rolls"/>
    <property type="match status" value="1"/>
</dbReference>
<dbReference type="InterPro" id="IPR036388">
    <property type="entry name" value="WH-like_DNA-bd_sf"/>
</dbReference>
<dbReference type="InterPro" id="IPR000595">
    <property type="entry name" value="cNMP-bd_dom"/>
</dbReference>
<dbReference type="GO" id="GO:0003677">
    <property type="term" value="F:DNA binding"/>
    <property type="evidence" value="ECO:0007669"/>
    <property type="project" value="UniProtKB-KW"/>
</dbReference>
<dbReference type="SUPFAM" id="SSF51206">
    <property type="entry name" value="cAMP-binding domain-like"/>
    <property type="match status" value="1"/>
</dbReference>
<dbReference type="PROSITE" id="PS51063">
    <property type="entry name" value="HTH_CRP_2"/>
    <property type="match status" value="1"/>
</dbReference>
<dbReference type="GO" id="GO:0005829">
    <property type="term" value="C:cytosol"/>
    <property type="evidence" value="ECO:0007669"/>
    <property type="project" value="TreeGrafter"/>
</dbReference>
<dbReference type="PANTHER" id="PTHR24567:SF68">
    <property type="entry name" value="DNA-BINDING TRANSCRIPTIONAL DUAL REGULATOR CRP"/>
    <property type="match status" value="1"/>
</dbReference>
<dbReference type="InterPro" id="IPR036390">
    <property type="entry name" value="WH_DNA-bd_sf"/>
</dbReference>
<dbReference type="Pfam" id="PF13545">
    <property type="entry name" value="HTH_Crp_2"/>
    <property type="match status" value="1"/>
</dbReference>